<dbReference type="PANTHER" id="PTHR41795">
    <property type="entry name" value="EXOPOLYSACCHARIDE SYNTHESIS PROTEIN"/>
    <property type="match status" value="1"/>
</dbReference>
<dbReference type="AlphaFoldDB" id="A0A239PJH6"/>
<feature type="transmembrane region" description="Helical" evidence="2">
    <location>
        <begin position="98"/>
        <end position="116"/>
    </location>
</feature>
<feature type="transmembrane region" description="Helical" evidence="2">
    <location>
        <begin position="231"/>
        <end position="260"/>
    </location>
</feature>
<dbReference type="Pfam" id="PF06055">
    <property type="entry name" value="ExoD"/>
    <property type="match status" value="1"/>
</dbReference>
<keyword evidence="4" id="KW-1185">Reference proteome</keyword>
<feature type="transmembrane region" description="Helical" evidence="2">
    <location>
        <begin position="208"/>
        <end position="224"/>
    </location>
</feature>
<dbReference type="EMBL" id="FZQA01000001">
    <property type="protein sequence ID" value="SNT67942.1"/>
    <property type="molecule type" value="Genomic_DNA"/>
</dbReference>
<dbReference type="InterPro" id="IPR010331">
    <property type="entry name" value="ExoD"/>
</dbReference>
<dbReference type="PANTHER" id="PTHR41795:SF1">
    <property type="entry name" value="EXOPOLYSACCHARIDE SYNTHESIS PROTEIN"/>
    <property type="match status" value="1"/>
</dbReference>
<name>A0A239PJH6_9PROT</name>
<evidence type="ECO:0000313" key="4">
    <source>
        <dbReference type="Proteomes" id="UP000198346"/>
    </source>
</evidence>
<proteinExistence type="predicted"/>
<gene>
    <name evidence="3" type="ORF">SAMN06297382_0435</name>
</gene>
<reference evidence="3 4" key="1">
    <citation type="submission" date="2017-07" db="EMBL/GenBank/DDBJ databases">
        <authorList>
            <person name="Sun Z.S."/>
            <person name="Albrecht U."/>
            <person name="Echele G."/>
            <person name="Lee C.C."/>
        </authorList>
    </citation>
    <scope>NUCLEOTIDE SEQUENCE [LARGE SCALE GENOMIC DNA]</scope>
    <source>
        <strain evidence="3 4">CGMCC 1.12710</strain>
    </source>
</reference>
<sequence length="264" mass="27753">MTAAKPPHPAGALFGEFPQRSMSMTHAASPHSAAGMHGATRFLRDMLDALERDARAAARAARGGGAPEDAATAGEAAPDQAPATASLGDVMDRLDERAFGFLLLLLALPCCLPFVYVLPQIVALPMLALAGQLAAGRQHPWLPKRLRARRFSIPAFRAVVERSAGYARWVERLARPRLAAVTGRLGLRLVGALMIAPCLSILTPLPSTNTVPGIGVAIAALGLIERDGALVILGLVIGFLWVALLLTLGVEAASLIMGWISARL</sequence>
<keyword evidence="2" id="KW-0472">Membrane</keyword>
<evidence type="ECO:0000256" key="1">
    <source>
        <dbReference type="SAM" id="MobiDB-lite"/>
    </source>
</evidence>
<keyword evidence="2" id="KW-1133">Transmembrane helix</keyword>
<organism evidence="3 4">
    <name type="scientific">Amphiplicatus metriothermophilus</name>
    <dbReference type="NCBI Taxonomy" id="1519374"/>
    <lineage>
        <taxon>Bacteria</taxon>
        <taxon>Pseudomonadati</taxon>
        <taxon>Pseudomonadota</taxon>
        <taxon>Alphaproteobacteria</taxon>
        <taxon>Parvularculales</taxon>
        <taxon>Parvularculaceae</taxon>
        <taxon>Amphiplicatus</taxon>
    </lineage>
</organism>
<accession>A0A239PJH6</accession>
<protein>
    <submittedName>
        <fullName evidence="3">Uncharacterized conserved protein</fullName>
    </submittedName>
</protein>
<keyword evidence="2" id="KW-0812">Transmembrane</keyword>
<dbReference type="Proteomes" id="UP000198346">
    <property type="component" value="Unassembled WGS sequence"/>
</dbReference>
<evidence type="ECO:0000313" key="3">
    <source>
        <dbReference type="EMBL" id="SNT67942.1"/>
    </source>
</evidence>
<feature type="region of interest" description="Disordered" evidence="1">
    <location>
        <begin position="58"/>
        <end position="82"/>
    </location>
</feature>
<evidence type="ECO:0000256" key="2">
    <source>
        <dbReference type="SAM" id="Phobius"/>
    </source>
</evidence>